<evidence type="ECO:0000313" key="6">
    <source>
        <dbReference type="Proteomes" id="UP000741013"/>
    </source>
</evidence>
<keyword evidence="2" id="KW-0808">Transferase</keyword>
<sequence>MKGYDAETYGRAIAEDYDRRFADRAAEASAAAAALRRLCGSGPALEIGVGTGHVAEALAAGGCQIAGVDSSEEMLTIARKKAVRNLALCRHDVTAAPFPGDYALVYCVFMTFFMIGDNDAQKRFLRFAADALAPGGRLVLETFVPMESRLGGWTSRVRVGDLTAESVTLVASRIDTEKQVLENQEISFRDGKVELVPAQFYYHTPAQLDEMASAVGLRLAQRWSDWSGGEMTADSPRAISVYEGSSAAHGTSR</sequence>
<accession>A0ABS4PWL9</accession>
<organism evidence="5 6">
    <name type="scientific">Amycolatopsis magusensis</name>
    <dbReference type="NCBI Taxonomy" id="882444"/>
    <lineage>
        <taxon>Bacteria</taxon>
        <taxon>Bacillati</taxon>
        <taxon>Actinomycetota</taxon>
        <taxon>Actinomycetes</taxon>
        <taxon>Pseudonocardiales</taxon>
        <taxon>Pseudonocardiaceae</taxon>
        <taxon>Amycolatopsis</taxon>
    </lineage>
</organism>
<dbReference type="Proteomes" id="UP000741013">
    <property type="component" value="Unassembled WGS sequence"/>
</dbReference>
<comment type="caution">
    <text evidence="5">The sequence shown here is derived from an EMBL/GenBank/DDBJ whole genome shotgun (WGS) entry which is preliminary data.</text>
</comment>
<evidence type="ECO:0000256" key="3">
    <source>
        <dbReference type="ARBA" id="ARBA00022691"/>
    </source>
</evidence>
<dbReference type="RefSeq" id="WP_209666933.1">
    <property type="nucleotide sequence ID" value="NZ_JAGGMS010000001.1"/>
</dbReference>
<dbReference type="GO" id="GO:0032259">
    <property type="term" value="P:methylation"/>
    <property type="evidence" value="ECO:0007669"/>
    <property type="project" value="UniProtKB-KW"/>
</dbReference>
<keyword evidence="1 5" id="KW-0489">Methyltransferase</keyword>
<reference evidence="5 6" key="1">
    <citation type="submission" date="2021-03" db="EMBL/GenBank/DDBJ databases">
        <title>Sequencing the genomes of 1000 actinobacteria strains.</title>
        <authorList>
            <person name="Klenk H.-P."/>
        </authorList>
    </citation>
    <scope>NUCLEOTIDE SEQUENCE [LARGE SCALE GENOMIC DNA]</scope>
    <source>
        <strain evidence="5 6">DSM 45510</strain>
    </source>
</reference>
<gene>
    <name evidence="5" type="ORF">JOM49_005354</name>
</gene>
<dbReference type="CDD" id="cd02440">
    <property type="entry name" value="AdoMet_MTases"/>
    <property type="match status" value="1"/>
</dbReference>
<dbReference type="Pfam" id="PF13649">
    <property type="entry name" value="Methyltransf_25"/>
    <property type="match status" value="1"/>
</dbReference>
<proteinExistence type="predicted"/>
<name>A0ABS4PWL9_9PSEU</name>
<protein>
    <submittedName>
        <fullName evidence="5">SAM-dependent methyltransferase</fullName>
    </submittedName>
</protein>
<dbReference type="GO" id="GO:0008168">
    <property type="term" value="F:methyltransferase activity"/>
    <property type="evidence" value="ECO:0007669"/>
    <property type="project" value="UniProtKB-KW"/>
</dbReference>
<evidence type="ECO:0000256" key="2">
    <source>
        <dbReference type="ARBA" id="ARBA00022679"/>
    </source>
</evidence>
<dbReference type="InterPro" id="IPR041698">
    <property type="entry name" value="Methyltransf_25"/>
</dbReference>
<dbReference type="Gene3D" id="3.40.50.150">
    <property type="entry name" value="Vaccinia Virus protein VP39"/>
    <property type="match status" value="1"/>
</dbReference>
<dbReference type="PANTHER" id="PTHR43464">
    <property type="entry name" value="METHYLTRANSFERASE"/>
    <property type="match status" value="1"/>
</dbReference>
<keyword evidence="3" id="KW-0949">S-adenosyl-L-methionine</keyword>
<dbReference type="PANTHER" id="PTHR43464:SF19">
    <property type="entry name" value="UBIQUINONE BIOSYNTHESIS O-METHYLTRANSFERASE, MITOCHONDRIAL"/>
    <property type="match status" value="1"/>
</dbReference>
<dbReference type="InterPro" id="IPR029063">
    <property type="entry name" value="SAM-dependent_MTases_sf"/>
</dbReference>
<evidence type="ECO:0000313" key="5">
    <source>
        <dbReference type="EMBL" id="MBP2183828.1"/>
    </source>
</evidence>
<feature type="domain" description="Methyltransferase" evidence="4">
    <location>
        <begin position="45"/>
        <end position="136"/>
    </location>
</feature>
<keyword evidence="6" id="KW-1185">Reference proteome</keyword>
<dbReference type="SUPFAM" id="SSF53335">
    <property type="entry name" value="S-adenosyl-L-methionine-dependent methyltransferases"/>
    <property type="match status" value="1"/>
</dbReference>
<evidence type="ECO:0000256" key="1">
    <source>
        <dbReference type="ARBA" id="ARBA00022603"/>
    </source>
</evidence>
<dbReference type="Gene3D" id="2.20.25.570">
    <property type="match status" value="1"/>
</dbReference>
<dbReference type="EMBL" id="JAGGMS010000001">
    <property type="protein sequence ID" value="MBP2183828.1"/>
    <property type="molecule type" value="Genomic_DNA"/>
</dbReference>
<evidence type="ECO:0000259" key="4">
    <source>
        <dbReference type="Pfam" id="PF13649"/>
    </source>
</evidence>